<comment type="subcellular location">
    <subcellularLocation>
        <location evidence="5">Mitochondrion</location>
    </subcellularLocation>
</comment>
<keyword evidence="3 5" id="KW-0809">Transit peptide</keyword>
<proteinExistence type="inferred from homology"/>
<evidence type="ECO:0000259" key="6">
    <source>
        <dbReference type="PROSITE" id="PS50968"/>
    </source>
</evidence>
<dbReference type="GO" id="GO:0005739">
    <property type="term" value="C:mitochondrion"/>
    <property type="evidence" value="ECO:0007669"/>
    <property type="project" value="UniProtKB-SubCell"/>
</dbReference>
<keyword evidence="2 4" id="KW-0450">Lipoyl</keyword>
<dbReference type="InterPro" id="IPR017453">
    <property type="entry name" value="GCV_H_sub"/>
</dbReference>
<dbReference type="PANTHER" id="PTHR11715">
    <property type="entry name" value="GLYCINE CLEAVAGE SYSTEM H PROTEIN"/>
    <property type="match status" value="1"/>
</dbReference>
<comment type="function">
    <text evidence="5">The H protein shuttles the methylamine group of glycine from the P protein to the T protein.</text>
</comment>
<organism evidence="7 8">
    <name type="scientific">Pogonomyrmex barbatus</name>
    <name type="common">red harvester ant</name>
    <dbReference type="NCBI Taxonomy" id="144034"/>
    <lineage>
        <taxon>Eukaryota</taxon>
        <taxon>Metazoa</taxon>
        <taxon>Ecdysozoa</taxon>
        <taxon>Arthropoda</taxon>
        <taxon>Hexapoda</taxon>
        <taxon>Insecta</taxon>
        <taxon>Pterygota</taxon>
        <taxon>Neoptera</taxon>
        <taxon>Endopterygota</taxon>
        <taxon>Hymenoptera</taxon>
        <taxon>Apocrita</taxon>
        <taxon>Aculeata</taxon>
        <taxon>Formicoidea</taxon>
        <taxon>Formicidae</taxon>
        <taxon>Myrmicinae</taxon>
        <taxon>Pogonomyrmex</taxon>
    </lineage>
</organism>
<dbReference type="PROSITE" id="PS50968">
    <property type="entry name" value="BIOTINYL_LIPOYL"/>
    <property type="match status" value="1"/>
</dbReference>
<keyword evidence="7" id="KW-1185">Reference proteome</keyword>
<dbReference type="GO" id="GO:0019464">
    <property type="term" value="P:glycine decarboxylation via glycine cleavage system"/>
    <property type="evidence" value="ECO:0007669"/>
    <property type="project" value="UniProtKB-UniRule"/>
</dbReference>
<evidence type="ECO:0000313" key="8">
    <source>
        <dbReference type="RefSeq" id="XP_011639325.1"/>
    </source>
</evidence>
<name>A0A6I9WAK9_9HYME</name>
<dbReference type="NCBIfam" id="TIGR00527">
    <property type="entry name" value="gcvH"/>
    <property type="match status" value="1"/>
</dbReference>
<dbReference type="SUPFAM" id="SSF51230">
    <property type="entry name" value="Single hybrid motif"/>
    <property type="match status" value="1"/>
</dbReference>
<gene>
    <name evidence="8" type="primary">LOC105428623</name>
</gene>
<evidence type="ECO:0000256" key="4">
    <source>
        <dbReference type="PIRSR" id="PIRSR617453-50"/>
    </source>
</evidence>
<dbReference type="NCBIfam" id="NF002270">
    <property type="entry name" value="PRK01202.1"/>
    <property type="match status" value="1"/>
</dbReference>
<dbReference type="InterPro" id="IPR033753">
    <property type="entry name" value="GCV_H/Fam206"/>
</dbReference>
<keyword evidence="5" id="KW-0496">Mitochondrion</keyword>
<feature type="domain" description="Lipoyl-binding" evidence="6">
    <location>
        <begin position="74"/>
        <end position="156"/>
    </location>
</feature>
<dbReference type="PROSITE" id="PS00189">
    <property type="entry name" value="LIPOYL"/>
    <property type="match status" value="1"/>
</dbReference>
<dbReference type="InterPro" id="IPR011053">
    <property type="entry name" value="Single_hybrid_motif"/>
</dbReference>
<evidence type="ECO:0000313" key="7">
    <source>
        <dbReference type="Proteomes" id="UP000504615"/>
    </source>
</evidence>
<dbReference type="GeneID" id="105428623"/>
<dbReference type="InterPro" id="IPR002930">
    <property type="entry name" value="GCV_H"/>
</dbReference>
<dbReference type="InterPro" id="IPR000089">
    <property type="entry name" value="Biotin_lipoyl"/>
</dbReference>
<comment type="similarity">
    <text evidence="1 5">Belongs to the GcvH family.</text>
</comment>
<evidence type="ECO:0000256" key="3">
    <source>
        <dbReference type="ARBA" id="ARBA00022946"/>
    </source>
</evidence>
<dbReference type="Gene3D" id="2.40.50.100">
    <property type="match status" value="1"/>
</dbReference>
<comment type="subunit">
    <text evidence="5">The glycine cleavage system is composed of four proteins: P, T, L and H.</text>
</comment>
<accession>A0A6I9WAK9</accession>
<protein>
    <recommendedName>
        <fullName evidence="5">Glycine cleavage system H protein</fullName>
    </recommendedName>
</protein>
<reference evidence="8" key="1">
    <citation type="submission" date="2025-08" db="UniProtKB">
        <authorList>
            <consortium name="RefSeq"/>
        </authorList>
    </citation>
    <scope>IDENTIFICATION</scope>
</reference>
<dbReference type="CTD" id="5493"/>
<dbReference type="PANTHER" id="PTHR11715:SF3">
    <property type="entry name" value="GLYCINE CLEAVAGE SYSTEM H PROTEIN-RELATED"/>
    <property type="match status" value="1"/>
</dbReference>
<comment type="cofactor">
    <cofactor evidence="5">
        <name>(R)-lipoate</name>
        <dbReference type="ChEBI" id="CHEBI:83088"/>
    </cofactor>
    <text evidence="5">Binds 1 lipoyl cofactor covalently.</text>
</comment>
<dbReference type="CDD" id="cd06848">
    <property type="entry name" value="GCS_H"/>
    <property type="match status" value="1"/>
</dbReference>
<feature type="modified residue" description="N6-lipoyllysine" evidence="4">
    <location>
        <position position="115"/>
    </location>
</feature>
<dbReference type="RefSeq" id="XP_011639325.1">
    <property type="nucleotide sequence ID" value="XM_011641023.2"/>
</dbReference>
<dbReference type="AlphaFoldDB" id="A0A6I9WAK9"/>
<dbReference type="OrthoDB" id="10264154at2759"/>
<dbReference type="InterPro" id="IPR003016">
    <property type="entry name" value="2-oxoA_DH_lipoyl-BS"/>
</dbReference>
<dbReference type="HAMAP" id="MF_00272">
    <property type="entry name" value="GcvH"/>
    <property type="match status" value="1"/>
</dbReference>
<dbReference type="KEGG" id="pbar:105428623"/>
<dbReference type="Proteomes" id="UP000504615">
    <property type="component" value="Unplaced"/>
</dbReference>
<evidence type="ECO:0000256" key="2">
    <source>
        <dbReference type="ARBA" id="ARBA00022823"/>
    </source>
</evidence>
<evidence type="ECO:0000256" key="5">
    <source>
        <dbReference type="RuleBase" id="RU364055"/>
    </source>
</evidence>
<dbReference type="GO" id="GO:0009249">
    <property type="term" value="P:protein lipoylation"/>
    <property type="evidence" value="ECO:0007669"/>
    <property type="project" value="TreeGrafter"/>
</dbReference>
<dbReference type="Pfam" id="PF01597">
    <property type="entry name" value="GCV_H"/>
    <property type="match status" value="1"/>
</dbReference>
<sequence length="181" mass="19930">MATDGRKMARFIIQGSRCAIKTLISHGESGSLAAAAPKLRIPFVAARSITTTRCLRVERWYTDKHEWITMDNKIGTVGISDYAQDALGDVVYAQLPDVGSTIKKDEECGALESVKAASELISPVSGKVIEKNEAVESKPSLINKSCYKDGWLFKVELSNPDETKSLMNEEAYNVFLKSETH</sequence>
<evidence type="ECO:0000256" key="1">
    <source>
        <dbReference type="ARBA" id="ARBA00009249"/>
    </source>
</evidence>
<dbReference type="GO" id="GO:0005960">
    <property type="term" value="C:glycine cleavage complex"/>
    <property type="evidence" value="ECO:0007669"/>
    <property type="project" value="UniProtKB-UniRule"/>
</dbReference>